<protein>
    <recommendedName>
        <fullName evidence="4">SLH domain-containing protein</fullName>
    </recommendedName>
</protein>
<dbReference type="Gene3D" id="2.130.10.10">
    <property type="entry name" value="YVTN repeat-like/Quinoprotein amine dehydrogenase"/>
    <property type="match status" value="1"/>
</dbReference>
<dbReference type="PANTHER" id="PTHR46928:SF1">
    <property type="entry name" value="MESENCHYME-SPECIFIC CELL SURFACE GLYCOPROTEIN"/>
    <property type="match status" value="1"/>
</dbReference>
<sequence>MMKIHRELLTGVAAAVILTMTVPFPALAEQPPLFQYEGENLQVTQIGQYDSGQGEGGTEIMAYDADRKLAFVTNGAVGGFDILSFEALQSNQFTEITSSERIFLSDFGLENVDDITSIASHPTKDLIAISAVSNPKTDAGYIVFATKAGEYVTHVQVGSLPDMVTFTPDGSKAIVANEGEPSDDYSVDPEGSISIIDVSGEPADFTANTLTFDGVDLDEKVRTDSEGSTLQQLEPEYVSVNNTKAFISMQENNAIATVDLFNEEILHVKGLGMKDHSIPGNELDAKDNQETNIEKQPLLGFYMPDAIDTFTAGGKTYILTPNEGDARDYDGYSEEGSIGDIKDQIQLNADHYQGYTQEELDQKVANGLLDELEKNDITLENGKNEEGIYESLHSYGGRSFSIFDAESMELVYDSGSDFESIIAEAMPEHFNTNNDELEYDGRSDGKGPEPETVVSGKVNGTNYAFVALERFSGIMIYDLTNPLSPEFVTLISSRDFSEDVKGDVSPEGLQFISASESPTGRALLAATHEISGTVAVYEFGGKFAGFSDVKPGDDHYEAIKTLTEQNIVKGLEDGSFGQWDSVERQHVAAMLFNALELEAPSDVEGVLEKYNDVNSESMYAKEIAAVTEAGVFRGDGNAFNPNVSITREQVATILVLAFDLDGQAAEDVSIYLENVSPSHKENVQILANLGLTNQVTDFRPKEEISRGALATLIYQAR</sequence>
<dbReference type="InterPro" id="IPR052956">
    <property type="entry name" value="Mesenchyme-surface_protein"/>
</dbReference>
<evidence type="ECO:0000313" key="5">
    <source>
        <dbReference type="EMBL" id="MBM7570107.1"/>
    </source>
</evidence>
<dbReference type="PROSITE" id="PS51272">
    <property type="entry name" value="SLH"/>
    <property type="match status" value="2"/>
</dbReference>
<feature type="chain" id="PRO_5046267741" description="SLH domain-containing protein" evidence="3">
    <location>
        <begin position="29"/>
        <end position="717"/>
    </location>
</feature>
<dbReference type="Pfam" id="PF00395">
    <property type="entry name" value="SLH"/>
    <property type="match status" value="2"/>
</dbReference>
<comment type="caution">
    <text evidence="5">The sequence shown here is derived from an EMBL/GenBank/DDBJ whole genome shotgun (WGS) entry which is preliminary data.</text>
</comment>
<evidence type="ECO:0000256" key="1">
    <source>
        <dbReference type="ARBA" id="ARBA00022729"/>
    </source>
</evidence>
<dbReference type="RefSeq" id="WP_204497540.1">
    <property type="nucleotide sequence ID" value="NZ_JAFBDR010000002.1"/>
</dbReference>
<keyword evidence="1 3" id="KW-0732">Signal</keyword>
<dbReference type="InterPro" id="IPR055188">
    <property type="entry name" value="Choice_anch_I"/>
</dbReference>
<evidence type="ECO:0000256" key="3">
    <source>
        <dbReference type="SAM" id="SignalP"/>
    </source>
</evidence>
<evidence type="ECO:0000313" key="6">
    <source>
        <dbReference type="Proteomes" id="UP001296943"/>
    </source>
</evidence>
<name>A0ABS2MW53_9BACI</name>
<evidence type="ECO:0000259" key="4">
    <source>
        <dbReference type="PROSITE" id="PS51272"/>
    </source>
</evidence>
<dbReference type="InterPro" id="IPR011045">
    <property type="entry name" value="N2O_reductase_N"/>
</dbReference>
<feature type="region of interest" description="Disordered" evidence="2">
    <location>
        <begin position="431"/>
        <end position="452"/>
    </location>
</feature>
<feature type="signal peptide" evidence="3">
    <location>
        <begin position="1"/>
        <end position="28"/>
    </location>
</feature>
<dbReference type="PANTHER" id="PTHR46928">
    <property type="entry name" value="MESENCHYME-SPECIFIC CELL SURFACE GLYCOPROTEIN"/>
    <property type="match status" value="1"/>
</dbReference>
<dbReference type="NCBIfam" id="NF038117">
    <property type="entry name" value="choice_anch_I"/>
    <property type="match status" value="1"/>
</dbReference>
<dbReference type="Pfam" id="PF22494">
    <property type="entry name" value="choice_anch_I"/>
    <property type="match status" value="1"/>
</dbReference>
<dbReference type="EMBL" id="JAFBDR010000002">
    <property type="protein sequence ID" value="MBM7570107.1"/>
    <property type="molecule type" value="Genomic_DNA"/>
</dbReference>
<gene>
    <name evidence="5" type="ORF">JOC48_000585</name>
</gene>
<dbReference type="Proteomes" id="UP001296943">
    <property type="component" value="Unassembled WGS sequence"/>
</dbReference>
<dbReference type="InterPro" id="IPR001119">
    <property type="entry name" value="SLH_dom"/>
</dbReference>
<reference evidence="5 6" key="1">
    <citation type="submission" date="2021-01" db="EMBL/GenBank/DDBJ databases">
        <title>Genomic Encyclopedia of Type Strains, Phase IV (KMG-IV): sequencing the most valuable type-strain genomes for metagenomic binning, comparative biology and taxonomic classification.</title>
        <authorList>
            <person name="Goeker M."/>
        </authorList>
    </citation>
    <scope>NUCLEOTIDE SEQUENCE [LARGE SCALE GENOMIC DNA]</scope>
    <source>
        <strain evidence="5 6">DSM 23711</strain>
    </source>
</reference>
<feature type="compositionally biased region" description="Basic and acidic residues" evidence="2">
    <location>
        <begin position="439"/>
        <end position="449"/>
    </location>
</feature>
<proteinExistence type="predicted"/>
<organism evidence="5 6">
    <name type="scientific">Aquibacillus albus</name>
    <dbReference type="NCBI Taxonomy" id="1168171"/>
    <lineage>
        <taxon>Bacteria</taxon>
        <taxon>Bacillati</taxon>
        <taxon>Bacillota</taxon>
        <taxon>Bacilli</taxon>
        <taxon>Bacillales</taxon>
        <taxon>Bacillaceae</taxon>
        <taxon>Aquibacillus</taxon>
    </lineage>
</organism>
<keyword evidence="6" id="KW-1185">Reference proteome</keyword>
<accession>A0ABS2MW53</accession>
<feature type="domain" description="SLH" evidence="4">
    <location>
        <begin position="542"/>
        <end position="605"/>
    </location>
</feature>
<feature type="domain" description="SLH" evidence="4">
    <location>
        <begin position="606"/>
        <end position="668"/>
    </location>
</feature>
<dbReference type="SUPFAM" id="SSF50974">
    <property type="entry name" value="Nitrous oxide reductase, N-terminal domain"/>
    <property type="match status" value="1"/>
</dbReference>
<evidence type="ECO:0000256" key="2">
    <source>
        <dbReference type="SAM" id="MobiDB-lite"/>
    </source>
</evidence>
<dbReference type="InterPro" id="IPR015943">
    <property type="entry name" value="WD40/YVTN_repeat-like_dom_sf"/>
</dbReference>